<keyword evidence="3" id="KW-1185">Reference proteome</keyword>
<dbReference type="EMBL" id="BGPR01075177">
    <property type="protein sequence ID" value="GBL53926.1"/>
    <property type="molecule type" value="Genomic_DNA"/>
</dbReference>
<name>A0A4Y1ZJL5_ARAVE</name>
<dbReference type="Proteomes" id="UP000499080">
    <property type="component" value="Unassembled WGS sequence"/>
</dbReference>
<reference evidence="2 3" key="1">
    <citation type="journal article" date="2019" name="Sci. Rep.">
        <title>Orb-weaving spider Araneus ventricosus genome elucidates the spidroin gene catalogue.</title>
        <authorList>
            <person name="Kono N."/>
            <person name="Nakamura H."/>
            <person name="Ohtoshi R."/>
            <person name="Moran D.A.P."/>
            <person name="Shinohara A."/>
            <person name="Yoshida Y."/>
            <person name="Fujiwara M."/>
            <person name="Mori M."/>
            <person name="Tomita M."/>
            <person name="Arakawa K."/>
        </authorList>
    </citation>
    <scope>NUCLEOTIDE SEQUENCE [LARGE SCALE GENOMIC DNA]</scope>
</reference>
<accession>A0A4Y1ZJL5</accession>
<dbReference type="AlphaFoldDB" id="A0A4Y1ZJL5"/>
<gene>
    <name evidence="1" type="ORF">AVEN_107743_1</name>
    <name evidence="2" type="ORF">AVEN_170905_1</name>
</gene>
<dbReference type="EMBL" id="BGPR01075175">
    <property type="protein sequence ID" value="GBL53911.1"/>
    <property type="molecule type" value="Genomic_DNA"/>
</dbReference>
<organism evidence="2 3">
    <name type="scientific">Araneus ventricosus</name>
    <name type="common">Orbweaver spider</name>
    <name type="synonym">Epeira ventricosa</name>
    <dbReference type="NCBI Taxonomy" id="182803"/>
    <lineage>
        <taxon>Eukaryota</taxon>
        <taxon>Metazoa</taxon>
        <taxon>Ecdysozoa</taxon>
        <taxon>Arthropoda</taxon>
        <taxon>Chelicerata</taxon>
        <taxon>Arachnida</taxon>
        <taxon>Araneae</taxon>
        <taxon>Araneomorphae</taxon>
        <taxon>Entelegynae</taxon>
        <taxon>Araneoidea</taxon>
        <taxon>Araneidae</taxon>
        <taxon>Araneus</taxon>
    </lineage>
</organism>
<evidence type="ECO:0000313" key="3">
    <source>
        <dbReference type="Proteomes" id="UP000499080"/>
    </source>
</evidence>
<proteinExistence type="predicted"/>
<evidence type="ECO:0000313" key="2">
    <source>
        <dbReference type="EMBL" id="GBL53926.1"/>
    </source>
</evidence>
<sequence>MFQRRVAWPNFESLDVCTRGLWSVEFEQTCRSYGAWLCKYLSSVRGNGCNAAVWFFDVQAIYRHIAGNHRCTCKPTSHIYSSRSDDRK</sequence>
<evidence type="ECO:0000313" key="1">
    <source>
        <dbReference type="EMBL" id="GBL53911.1"/>
    </source>
</evidence>
<protein>
    <submittedName>
        <fullName evidence="2">Uncharacterized protein</fullName>
    </submittedName>
</protein>
<comment type="caution">
    <text evidence="2">The sequence shown here is derived from an EMBL/GenBank/DDBJ whole genome shotgun (WGS) entry which is preliminary data.</text>
</comment>